<name>A0ABY9RAS2_9FLAO</name>
<organism evidence="1 2">
    <name type="scientific">Flavobacterium nakdongensis</name>
    <dbReference type="NCBI Taxonomy" id="3073563"/>
    <lineage>
        <taxon>Bacteria</taxon>
        <taxon>Pseudomonadati</taxon>
        <taxon>Bacteroidota</taxon>
        <taxon>Flavobacteriia</taxon>
        <taxon>Flavobacteriales</taxon>
        <taxon>Flavobacteriaceae</taxon>
        <taxon>Flavobacterium</taxon>
    </lineage>
</organism>
<evidence type="ECO:0000313" key="1">
    <source>
        <dbReference type="EMBL" id="WMW77769.1"/>
    </source>
</evidence>
<dbReference type="PROSITE" id="PS51257">
    <property type="entry name" value="PROKAR_LIPOPROTEIN"/>
    <property type="match status" value="1"/>
</dbReference>
<accession>A0ABY9RAS2</accession>
<evidence type="ECO:0000313" key="2">
    <source>
        <dbReference type="Proteomes" id="UP001180481"/>
    </source>
</evidence>
<dbReference type="Proteomes" id="UP001180481">
    <property type="component" value="Chromosome"/>
</dbReference>
<dbReference type="RefSeq" id="WP_309532104.1">
    <property type="nucleotide sequence ID" value="NZ_CP133721.1"/>
</dbReference>
<dbReference type="EMBL" id="CP133721">
    <property type="protein sequence ID" value="WMW77769.1"/>
    <property type="molecule type" value="Genomic_DNA"/>
</dbReference>
<reference evidence="1" key="1">
    <citation type="submission" date="2023-09" db="EMBL/GenBank/DDBJ databases">
        <title>Flavobacterium sp. 20NA77.7 isolated from freshwater.</title>
        <authorList>
            <person name="Le V."/>
            <person name="Ko S.-R."/>
            <person name="Ahn C.-Y."/>
            <person name="Oh H.-M."/>
        </authorList>
    </citation>
    <scope>NUCLEOTIDE SEQUENCE</scope>
    <source>
        <strain evidence="1">20NA77.7</strain>
    </source>
</reference>
<sequence length="119" mass="13204">MKKISLLIIFISLFFTSCIPFRTLNSTTYIKPKESFLLGNNTHGKFSVKVTNTSVTPITIWKCPIDGGKHSPLTLNPSTTIKVKVEKNTALKIENDSEEQISIQLKVSGDIGLSMGYQK</sequence>
<protein>
    <recommendedName>
        <fullName evidence="3">Lipoprotein</fullName>
    </recommendedName>
</protein>
<gene>
    <name evidence="1" type="ORF">RF683_09780</name>
</gene>
<proteinExistence type="predicted"/>
<evidence type="ECO:0008006" key="3">
    <source>
        <dbReference type="Google" id="ProtNLM"/>
    </source>
</evidence>
<keyword evidence="2" id="KW-1185">Reference proteome</keyword>